<keyword evidence="1 2" id="KW-0238">DNA-binding</keyword>
<dbReference type="PANTHER" id="PTHR30055">
    <property type="entry name" value="HTH-TYPE TRANSCRIPTIONAL REGULATOR RUTR"/>
    <property type="match status" value="1"/>
</dbReference>
<keyword evidence="5" id="KW-1185">Reference proteome</keyword>
<dbReference type="InterPro" id="IPR001647">
    <property type="entry name" value="HTH_TetR"/>
</dbReference>
<accession>A0A4R7BH70</accession>
<comment type="caution">
    <text evidence="4">The sequence shown here is derived from an EMBL/GenBank/DDBJ whole genome shotgun (WGS) entry which is preliminary data.</text>
</comment>
<dbReference type="InterPro" id="IPR041479">
    <property type="entry name" value="TetR_CgmR_C"/>
</dbReference>
<name>A0A4R7BH70_9HYPH</name>
<dbReference type="InterPro" id="IPR023772">
    <property type="entry name" value="DNA-bd_HTH_TetR-type_CS"/>
</dbReference>
<evidence type="ECO:0000313" key="5">
    <source>
        <dbReference type="Proteomes" id="UP000295122"/>
    </source>
</evidence>
<proteinExistence type="predicted"/>
<protein>
    <submittedName>
        <fullName evidence="4">TetR family transcriptional regulator</fullName>
    </submittedName>
</protein>
<dbReference type="EMBL" id="SNZR01000020">
    <property type="protein sequence ID" value="TDR84508.1"/>
    <property type="molecule type" value="Genomic_DNA"/>
</dbReference>
<dbReference type="PANTHER" id="PTHR30055:SF148">
    <property type="entry name" value="TETR-FAMILY TRANSCRIPTIONAL REGULATOR"/>
    <property type="match status" value="1"/>
</dbReference>
<dbReference type="GO" id="GO:0000976">
    <property type="term" value="F:transcription cis-regulatory region binding"/>
    <property type="evidence" value="ECO:0007669"/>
    <property type="project" value="TreeGrafter"/>
</dbReference>
<dbReference type="PRINTS" id="PR00455">
    <property type="entry name" value="HTHTETR"/>
</dbReference>
<dbReference type="PROSITE" id="PS50977">
    <property type="entry name" value="HTH_TETR_2"/>
    <property type="match status" value="1"/>
</dbReference>
<dbReference type="SUPFAM" id="SSF48498">
    <property type="entry name" value="Tetracyclin repressor-like, C-terminal domain"/>
    <property type="match status" value="1"/>
</dbReference>
<dbReference type="AlphaFoldDB" id="A0A4R7BH70"/>
<dbReference type="Proteomes" id="UP000295122">
    <property type="component" value="Unassembled WGS sequence"/>
</dbReference>
<gene>
    <name evidence="4" type="ORF">EV668_4954</name>
</gene>
<dbReference type="InterPro" id="IPR009057">
    <property type="entry name" value="Homeodomain-like_sf"/>
</dbReference>
<sequence>MLASPRRKKQPELVRRALIDCAAKLALEQGLAAVTVQAVCEAAGVTKGALFHHFANKQALIEGVVGDLMEQMGSNIDAAMADDPEPRGRYTRAYVKVVLDDLMLNHGSQWTALYVSTLAAPSLRRMTGEWLARSIERHRATDDEPHLQVARLAADGAWLAALLRDDGGPMPDLSALRERLVAMTRKI</sequence>
<organism evidence="4 5">
    <name type="scientific">Enterovirga rhinocerotis</name>
    <dbReference type="NCBI Taxonomy" id="1339210"/>
    <lineage>
        <taxon>Bacteria</taxon>
        <taxon>Pseudomonadati</taxon>
        <taxon>Pseudomonadota</taxon>
        <taxon>Alphaproteobacteria</taxon>
        <taxon>Hyphomicrobiales</taxon>
        <taxon>Methylobacteriaceae</taxon>
        <taxon>Enterovirga</taxon>
    </lineage>
</organism>
<dbReference type="InterPro" id="IPR050109">
    <property type="entry name" value="HTH-type_TetR-like_transc_reg"/>
</dbReference>
<dbReference type="Pfam" id="PF00440">
    <property type="entry name" value="TetR_N"/>
    <property type="match status" value="1"/>
</dbReference>
<evidence type="ECO:0000256" key="2">
    <source>
        <dbReference type="PROSITE-ProRule" id="PRU00335"/>
    </source>
</evidence>
<evidence type="ECO:0000256" key="1">
    <source>
        <dbReference type="ARBA" id="ARBA00023125"/>
    </source>
</evidence>
<dbReference type="SUPFAM" id="SSF46689">
    <property type="entry name" value="Homeodomain-like"/>
    <property type="match status" value="1"/>
</dbReference>
<feature type="domain" description="HTH tetR-type" evidence="3">
    <location>
        <begin position="12"/>
        <end position="72"/>
    </location>
</feature>
<dbReference type="GO" id="GO:0003700">
    <property type="term" value="F:DNA-binding transcription factor activity"/>
    <property type="evidence" value="ECO:0007669"/>
    <property type="project" value="TreeGrafter"/>
</dbReference>
<evidence type="ECO:0000313" key="4">
    <source>
        <dbReference type="EMBL" id="TDR84508.1"/>
    </source>
</evidence>
<feature type="DNA-binding region" description="H-T-H motif" evidence="2">
    <location>
        <begin position="35"/>
        <end position="54"/>
    </location>
</feature>
<dbReference type="Gene3D" id="1.10.357.10">
    <property type="entry name" value="Tetracycline Repressor, domain 2"/>
    <property type="match status" value="1"/>
</dbReference>
<reference evidence="4 5" key="1">
    <citation type="submission" date="2019-03" db="EMBL/GenBank/DDBJ databases">
        <title>Genomic Encyclopedia of Type Strains, Phase IV (KMG-IV): sequencing the most valuable type-strain genomes for metagenomic binning, comparative biology and taxonomic classification.</title>
        <authorList>
            <person name="Goeker M."/>
        </authorList>
    </citation>
    <scope>NUCLEOTIDE SEQUENCE [LARGE SCALE GENOMIC DNA]</scope>
    <source>
        <strain evidence="4 5">DSM 25903</strain>
    </source>
</reference>
<dbReference type="Pfam" id="PF17937">
    <property type="entry name" value="TetR_C_28"/>
    <property type="match status" value="1"/>
</dbReference>
<evidence type="ECO:0000259" key="3">
    <source>
        <dbReference type="PROSITE" id="PS50977"/>
    </source>
</evidence>
<dbReference type="InterPro" id="IPR036271">
    <property type="entry name" value="Tet_transcr_reg_TetR-rel_C_sf"/>
</dbReference>
<dbReference type="PROSITE" id="PS01081">
    <property type="entry name" value="HTH_TETR_1"/>
    <property type="match status" value="1"/>
</dbReference>